<dbReference type="Pfam" id="PF07715">
    <property type="entry name" value="Plug"/>
    <property type="match status" value="1"/>
</dbReference>
<evidence type="ECO:0000313" key="15">
    <source>
        <dbReference type="EMBL" id="NCI48622.1"/>
    </source>
</evidence>
<evidence type="ECO:0000313" key="16">
    <source>
        <dbReference type="Proteomes" id="UP000753802"/>
    </source>
</evidence>
<dbReference type="PANTHER" id="PTHR30069">
    <property type="entry name" value="TONB-DEPENDENT OUTER MEMBRANE RECEPTOR"/>
    <property type="match status" value="1"/>
</dbReference>
<organism evidence="15 16">
    <name type="scientific">Sediminibacterium roseum</name>
    <dbReference type="NCBI Taxonomy" id="1978412"/>
    <lineage>
        <taxon>Bacteria</taxon>
        <taxon>Pseudomonadati</taxon>
        <taxon>Bacteroidota</taxon>
        <taxon>Chitinophagia</taxon>
        <taxon>Chitinophagales</taxon>
        <taxon>Chitinophagaceae</taxon>
        <taxon>Sediminibacterium</taxon>
    </lineage>
</organism>
<reference evidence="15 16" key="1">
    <citation type="submission" date="2020-01" db="EMBL/GenBank/DDBJ databases">
        <title>Genome analysis.</title>
        <authorList>
            <person name="Wu S."/>
            <person name="Wang G."/>
        </authorList>
    </citation>
    <scope>NUCLEOTIDE SEQUENCE [LARGE SCALE GENOMIC DNA]</scope>
    <source>
        <strain evidence="15 16">SYL130</strain>
    </source>
</reference>
<evidence type="ECO:0000256" key="4">
    <source>
        <dbReference type="ARBA" id="ARBA00022692"/>
    </source>
</evidence>
<dbReference type="InterPro" id="IPR039426">
    <property type="entry name" value="TonB-dep_rcpt-like"/>
</dbReference>
<keyword evidence="3 10" id="KW-1134">Transmembrane beta strand</keyword>
<evidence type="ECO:0000256" key="5">
    <source>
        <dbReference type="ARBA" id="ARBA00022729"/>
    </source>
</evidence>
<dbReference type="InterPro" id="IPR023996">
    <property type="entry name" value="TonB-dep_OMP_SusC/RagA"/>
</dbReference>
<dbReference type="Proteomes" id="UP000753802">
    <property type="component" value="Unassembled WGS sequence"/>
</dbReference>
<keyword evidence="7 10" id="KW-0472">Membrane</keyword>
<dbReference type="RefSeq" id="WP_161816943.1">
    <property type="nucleotide sequence ID" value="NZ_JAACJS010000002.1"/>
</dbReference>
<proteinExistence type="inferred from homology"/>
<dbReference type="Pfam" id="PF13715">
    <property type="entry name" value="CarbopepD_reg_2"/>
    <property type="match status" value="1"/>
</dbReference>
<comment type="subcellular location">
    <subcellularLocation>
        <location evidence="1 10">Cell outer membrane</location>
        <topology evidence="1 10">Multi-pass membrane protein</topology>
    </subcellularLocation>
</comment>
<protein>
    <submittedName>
        <fullName evidence="15">SusC/RagA family TonB-linked outer membrane protein</fullName>
    </submittedName>
</protein>
<keyword evidence="9 10" id="KW-0998">Cell outer membrane</keyword>
<keyword evidence="5 12" id="KW-0732">Signal</keyword>
<evidence type="ECO:0000256" key="6">
    <source>
        <dbReference type="ARBA" id="ARBA00023077"/>
    </source>
</evidence>
<evidence type="ECO:0000259" key="14">
    <source>
        <dbReference type="Pfam" id="PF07715"/>
    </source>
</evidence>
<evidence type="ECO:0000256" key="8">
    <source>
        <dbReference type="ARBA" id="ARBA00023170"/>
    </source>
</evidence>
<dbReference type="Pfam" id="PF00593">
    <property type="entry name" value="TonB_dep_Rec_b-barrel"/>
    <property type="match status" value="1"/>
</dbReference>
<evidence type="ECO:0000256" key="7">
    <source>
        <dbReference type="ARBA" id="ARBA00023136"/>
    </source>
</evidence>
<dbReference type="Gene3D" id="2.60.40.1120">
    <property type="entry name" value="Carboxypeptidase-like, regulatory domain"/>
    <property type="match status" value="1"/>
</dbReference>
<feature type="signal peptide" evidence="12">
    <location>
        <begin position="1"/>
        <end position="20"/>
    </location>
</feature>
<feature type="domain" description="TonB-dependent receptor plug" evidence="14">
    <location>
        <begin position="114"/>
        <end position="221"/>
    </location>
</feature>
<evidence type="ECO:0000259" key="13">
    <source>
        <dbReference type="Pfam" id="PF00593"/>
    </source>
</evidence>
<evidence type="ECO:0000256" key="12">
    <source>
        <dbReference type="SAM" id="SignalP"/>
    </source>
</evidence>
<gene>
    <name evidence="15" type="ORF">GWC95_01715</name>
</gene>
<dbReference type="PROSITE" id="PS52016">
    <property type="entry name" value="TONB_DEPENDENT_REC_3"/>
    <property type="match status" value="1"/>
</dbReference>
<evidence type="ECO:0000256" key="3">
    <source>
        <dbReference type="ARBA" id="ARBA00022452"/>
    </source>
</evidence>
<dbReference type="Gene3D" id="2.170.130.10">
    <property type="entry name" value="TonB-dependent receptor, plug domain"/>
    <property type="match status" value="1"/>
</dbReference>
<evidence type="ECO:0000256" key="10">
    <source>
        <dbReference type="PROSITE-ProRule" id="PRU01360"/>
    </source>
</evidence>
<dbReference type="InterPro" id="IPR000531">
    <property type="entry name" value="Beta-barrel_TonB"/>
</dbReference>
<evidence type="ECO:0000256" key="2">
    <source>
        <dbReference type="ARBA" id="ARBA00022448"/>
    </source>
</evidence>
<keyword evidence="2 10" id="KW-0813">Transport</keyword>
<dbReference type="SUPFAM" id="SSF49464">
    <property type="entry name" value="Carboxypeptidase regulatory domain-like"/>
    <property type="match status" value="1"/>
</dbReference>
<sequence>MTKLVKMLMCALLLCTQLMAQNRTVTGKVTDDKGVPVANASVVAKGSRQGTTTNAEGTFSLSVPASVRVLTVSSVNFAAQDVTISANNTVAVTLAASTALLDEVVVVGYSTTTKQAFTGTAKQISGEELNKKSVSSVSQALAGEVAGVRVINTSGQPGTNATVRIRGLGSVNGNRSPLYVVDGIPFDGALNGINTADVASMTVLKDAAATAIYGSRGANGVIVITTTSGRGKKPYIEVDGRFGSNMSLLPRYETIKSPEEYIGLSWESMYNYAAFQGSTNPTAYANTNLFSTGTLGIAPFYNMWNVATVADLIDPVTRTVKPGVTRKYDPENWADYAFQASNRTETNIKMGGGDAKTNYYTSVGYLQDKGYSINTDFTRLSFRVNLNHEVKSWLSTSFNANYSNAITNNNGQGSSSNSIFWFVDNLPSIYPLFLRDATGAKVPDPIFGGFQYDYGAGTGKSRGFGGLTNAIADAIYNTSRSTRNDLNGSASVKLKFTKDLTLENRLGMQYYTSLGVSRGNKFYGGSAPQNGSLFHTRNEQMNLNLLTMARYAHRFSAHNVEVLAAHESTKYKFSTFGAGGNNLVLNDGLELDNAIVKVPGAVTSNNTLQRLESYFGQVNYDYAGKYYLAGTVRADGSSRFRNDKWGTFYSVGLGWEVTKEDFMKKGSILSYLKLKASYGVLGDQAGFGSYSGYNQIQVSNLNDLPSFAPQVVQNPNLTWETSRMAQVGAEFRLGTFLEGSVDYYVKNTNNMLFNRSIGISNGYASLPVNDANLRNSGIEFELTGHVIKRKDFWLDLNVNGEHFKNQLTEMPLDPSTGGPKYLDVQGLYGYGKGHSLYDYYTRQYAGVDAATGVSQWTVYYDDLNSNNAFDAGEQIASLEQFKIDNPSKANSYKQGITKTYSQATLFYTGQSALPKLRGAFNLNAGFKNLDISVQFLYSIGGYAFDGLYQGLMASGAVGNNNWHVDMRNRWQKAGDITDVPRLSNNLDANNNGTSTRFLAKADYLALNNVRIGYTLPTKTVQALGIQQATFYVSGDNLYLASARKGLNPSTAEAGGSNTYLYSPLSTISAGVKVRF</sequence>
<dbReference type="SUPFAM" id="SSF56935">
    <property type="entry name" value="Porins"/>
    <property type="match status" value="1"/>
</dbReference>
<dbReference type="EMBL" id="JAACJS010000002">
    <property type="protein sequence ID" value="NCI48622.1"/>
    <property type="molecule type" value="Genomic_DNA"/>
</dbReference>
<feature type="domain" description="TonB-dependent receptor-like beta-barrel" evidence="13">
    <location>
        <begin position="453"/>
        <end position="874"/>
    </location>
</feature>
<evidence type="ECO:0000256" key="1">
    <source>
        <dbReference type="ARBA" id="ARBA00004571"/>
    </source>
</evidence>
<keyword evidence="8" id="KW-0675">Receptor</keyword>
<name>A0ABW9ZQ64_9BACT</name>
<keyword evidence="16" id="KW-1185">Reference proteome</keyword>
<dbReference type="InterPro" id="IPR023997">
    <property type="entry name" value="TonB-dep_OMP_SusC/RagA_CS"/>
</dbReference>
<dbReference type="InterPro" id="IPR036942">
    <property type="entry name" value="Beta-barrel_TonB_sf"/>
</dbReference>
<accession>A0ABW9ZQ64</accession>
<dbReference type="PANTHER" id="PTHR30069:SF29">
    <property type="entry name" value="HEMOGLOBIN AND HEMOGLOBIN-HAPTOGLOBIN-BINDING PROTEIN 1-RELATED"/>
    <property type="match status" value="1"/>
</dbReference>
<comment type="caution">
    <text evidence="15">The sequence shown here is derived from an EMBL/GenBank/DDBJ whole genome shotgun (WGS) entry which is preliminary data.</text>
</comment>
<comment type="similarity">
    <text evidence="10 11">Belongs to the TonB-dependent receptor family.</text>
</comment>
<evidence type="ECO:0000256" key="9">
    <source>
        <dbReference type="ARBA" id="ARBA00023237"/>
    </source>
</evidence>
<keyword evidence="6 11" id="KW-0798">TonB box</keyword>
<evidence type="ECO:0000256" key="11">
    <source>
        <dbReference type="RuleBase" id="RU003357"/>
    </source>
</evidence>
<dbReference type="Gene3D" id="2.40.170.20">
    <property type="entry name" value="TonB-dependent receptor, beta-barrel domain"/>
    <property type="match status" value="1"/>
</dbReference>
<dbReference type="InterPro" id="IPR012910">
    <property type="entry name" value="Plug_dom"/>
</dbReference>
<dbReference type="NCBIfam" id="TIGR04057">
    <property type="entry name" value="SusC_RagA_signa"/>
    <property type="match status" value="1"/>
</dbReference>
<dbReference type="InterPro" id="IPR008969">
    <property type="entry name" value="CarboxyPept-like_regulatory"/>
</dbReference>
<keyword evidence="4 10" id="KW-0812">Transmembrane</keyword>
<dbReference type="InterPro" id="IPR037066">
    <property type="entry name" value="Plug_dom_sf"/>
</dbReference>
<feature type="chain" id="PRO_5045184912" evidence="12">
    <location>
        <begin position="21"/>
        <end position="1075"/>
    </location>
</feature>
<dbReference type="NCBIfam" id="TIGR04056">
    <property type="entry name" value="OMP_RagA_SusC"/>
    <property type="match status" value="1"/>
</dbReference>